<organism evidence="6 7">
    <name type="scientific">Paraphoma chrysanthemicola</name>
    <dbReference type="NCBI Taxonomy" id="798071"/>
    <lineage>
        <taxon>Eukaryota</taxon>
        <taxon>Fungi</taxon>
        <taxon>Dikarya</taxon>
        <taxon>Ascomycota</taxon>
        <taxon>Pezizomycotina</taxon>
        <taxon>Dothideomycetes</taxon>
        <taxon>Pleosporomycetidae</taxon>
        <taxon>Pleosporales</taxon>
        <taxon>Pleosporineae</taxon>
        <taxon>Phaeosphaeriaceae</taxon>
        <taxon>Paraphoma</taxon>
    </lineage>
</organism>
<dbReference type="InterPro" id="IPR002110">
    <property type="entry name" value="Ankyrin_rpt"/>
</dbReference>
<sequence length="411" mass="46556">MAAPAATTSRVVPGLLRLPNELLLVIATDLTNLDLRRLGRTCRKVHSFARNYLARYRYDTGLLALPKKIVVNIAQYLDIHQDYLQHDRSHFARVSQKLYPLVTQAIARRNIQEQESWLLNYAPNNNLKSMANTMLRLGGNVETRRGCSIAPYRCTPLHLAALCGHKRMVKLFLAAGAKEIIDGERVPLELAMRQSHESVSLLLCRGLRLDDRFSPQMTILKAACFHKMTALVRFFLQDPSSQGSESGGKAENYICSTSLHTLLARDASEDDFVKRKVHEDVYQIATMLLQHNANPDELLETTSGRLSTARELASRHPDPRIRLMLPSKSIALTSNIGPLSHPSQVAPEPSFENNWNRPRFQPKKKTRSATLWDFIDDAQKAQEEDPCSDGYAQESGNNKKGRRRRKWTPLR</sequence>
<dbReference type="PANTHER" id="PTHR24123:SF33">
    <property type="entry name" value="PROTEIN HOS4"/>
    <property type="match status" value="1"/>
</dbReference>
<dbReference type="Proteomes" id="UP000813461">
    <property type="component" value="Unassembled WGS sequence"/>
</dbReference>
<feature type="region of interest" description="Disordered" evidence="4">
    <location>
        <begin position="334"/>
        <end position="411"/>
    </location>
</feature>
<dbReference type="SMART" id="SM00248">
    <property type="entry name" value="ANK"/>
    <property type="match status" value="2"/>
</dbReference>
<keyword evidence="1" id="KW-0677">Repeat</keyword>
<dbReference type="SUPFAM" id="SSF81383">
    <property type="entry name" value="F-box domain"/>
    <property type="match status" value="1"/>
</dbReference>
<evidence type="ECO:0000313" key="7">
    <source>
        <dbReference type="Proteomes" id="UP000813461"/>
    </source>
</evidence>
<evidence type="ECO:0000256" key="3">
    <source>
        <dbReference type="PROSITE-ProRule" id="PRU00023"/>
    </source>
</evidence>
<reference evidence="6" key="1">
    <citation type="journal article" date="2021" name="Nat. Commun.">
        <title>Genetic determinants of endophytism in the Arabidopsis root mycobiome.</title>
        <authorList>
            <person name="Mesny F."/>
            <person name="Miyauchi S."/>
            <person name="Thiergart T."/>
            <person name="Pickel B."/>
            <person name="Atanasova L."/>
            <person name="Karlsson M."/>
            <person name="Huettel B."/>
            <person name="Barry K.W."/>
            <person name="Haridas S."/>
            <person name="Chen C."/>
            <person name="Bauer D."/>
            <person name="Andreopoulos W."/>
            <person name="Pangilinan J."/>
            <person name="LaButti K."/>
            <person name="Riley R."/>
            <person name="Lipzen A."/>
            <person name="Clum A."/>
            <person name="Drula E."/>
            <person name="Henrissat B."/>
            <person name="Kohler A."/>
            <person name="Grigoriev I.V."/>
            <person name="Martin F.M."/>
            <person name="Hacquard S."/>
        </authorList>
    </citation>
    <scope>NUCLEOTIDE SEQUENCE</scope>
    <source>
        <strain evidence="6">MPI-SDFR-AT-0120</strain>
    </source>
</reference>
<dbReference type="PANTHER" id="PTHR24123">
    <property type="entry name" value="ANKYRIN REPEAT-CONTAINING"/>
    <property type="match status" value="1"/>
</dbReference>
<dbReference type="InterPro" id="IPR051165">
    <property type="entry name" value="Multifunctional_ANK_Repeat"/>
</dbReference>
<dbReference type="SUPFAM" id="SSF48403">
    <property type="entry name" value="Ankyrin repeat"/>
    <property type="match status" value="1"/>
</dbReference>
<keyword evidence="2 3" id="KW-0040">ANK repeat</keyword>
<dbReference type="EMBL" id="JAGMVJ010000001">
    <property type="protein sequence ID" value="KAH7095862.1"/>
    <property type="molecule type" value="Genomic_DNA"/>
</dbReference>
<dbReference type="Pfam" id="PF00646">
    <property type="entry name" value="F-box"/>
    <property type="match status" value="1"/>
</dbReference>
<evidence type="ECO:0000256" key="1">
    <source>
        <dbReference type="ARBA" id="ARBA00022737"/>
    </source>
</evidence>
<evidence type="ECO:0000256" key="4">
    <source>
        <dbReference type="SAM" id="MobiDB-lite"/>
    </source>
</evidence>
<dbReference type="InterPro" id="IPR036047">
    <property type="entry name" value="F-box-like_dom_sf"/>
</dbReference>
<comment type="caution">
    <text evidence="6">The sequence shown here is derived from an EMBL/GenBank/DDBJ whole genome shotgun (WGS) entry which is preliminary data.</text>
</comment>
<feature type="compositionally biased region" description="Basic residues" evidence="4">
    <location>
        <begin position="399"/>
        <end position="411"/>
    </location>
</feature>
<gene>
    <name evidence="6" type="ORF">FB567DRAFT_575544</name>
</gene>
<name>A0A8K0RL79_9PLEO</name>
<dbReference type="PROSITE" id="PS50181">
    <property type="entry name" value="FBOX"/>
    <property type="match status" value="1"/>
</dbReference>
<dbReference type="InterPro" id="IPR001810">
    <property type="entry name" value="F-box_dom"/>
</dbReference>
<dbReference type="OrthoDB" id="366390at2759"/>
<dbReference type="Gene3D" id="1.25.40.20">
    <property type="entry name" value="Ankyrin repeat-containing domain"/>
    <property type="match status" value="1"/>
</dbReference>
<feature type="compositionally biased region" description="Polar residues" evidence="4">
    <location>
        <begin position="334"/>
        <end position="343"/>
    </location>
</feature>
<feature type="repeat" description="ANK" evidence="3">
    <location>
        <begin position="152"/>
        <end position="177"/>
    </location>
</feature>
<dbReference type="PROSITE" id="PS50297">
    <property type="entry name" value="ANK_REP_REGION"/>
    <property type="match status" value="1"/>
</dbReference>
<dbReference type="Pfam" id="PF12796">
    <property type="entry name" value="Ank_2"/>
    <property type="match status" value="1"/>
</dbReference>
<dbReference type="InterPro" id="IPR036770">
    <property type="entry name" value="Ankyrin_rpt-contain_sf"/>
</dbReference>
<feature type="domain" description="F-box" evidence="5">
    <location>
        <begin position="12"/>
        <end position="59"/>
    </location>
</feature>
<keyword evidence="7" id="KW-1185">Reference proteome</keyword>
<proteinExistence type="predicted"/>
<dbReference type="PROSITE" id="PS50088">
    <property type="entry name" value="ANK_REPEAT"/>
    <property type="match status" value="1"/>
</dbReference>
<accession>A0A8K0RL79</accession>
<evidence type="ECO:0000313" key="6">
    <source>
        <dbReference type="EMBL" id="KAH7095862.1"/>
    </source>
</evidence>
<evidence type="ECO:0000256" key="2">
    <source>
        <dbReference type="ARBA" id="ARBA00023043"/>
    </source>
</evidence>
<dbReference type="AlphaFoldDB" id="A0A8K0RL79"/>
<protein>
    <recommendedName>
        <fullName evidence="5">F-box domain-containing protein</fullName>
    </recommendedName>
</protein>
<evidence type="ECO:0000259" key="5">
    <source>
        <dbReference type="PROSITE" id="PS50181"/>
    </source>
</evidence>